<evidence type="ECO:0000313" key="3">
    <source>
        <dbReference type="Proteomes" id="UP000320431"/>
    </source>
</evidence>
<feature type="region of interest" description="Disordered" evidence="1">
    <location>
        <begin position="1"/>
        <end position="29"/>
    </location>
</feature>
<evidence type="ECO:0000313" key="2">
    <source>
        <dbReference type="EMBL" id="KAB8168494.1"/>
    </source>
</evidence>
<dbReference type="EMBL" id="VICD02000284">
    <property type="protein sequence ID" value="KAB8168494.1"/>
    <property type="molecule type" value="Genomic_DNA"/>
</dbReference>
<proteinExistence type="predicted"/>
<gene>
    <name evidence="2" type="ORF">FKV24_016225</name>
</gene>
<accession>A0A507ZXS8</accession>
<organism evidence="2 3">
    <name type="scientific">Marilutibacter maris</name>
    <dbReference type="NCBI Taxonomy" id="1605891"/>
    <lineage>
        <taxon>Bacteria</taxon>
        <taxon>Pseudomonadati</taxon>
        <taxon>Pseudomonadota</taxon>
        <taxon>Gammaproteobacteria</taxon>
        <taxon>Lysobacterales</taxon>
        <taxon>Lysobacteraceae</taxon>
        <taxon>Marilutibacter</taxon>
    </lineage>
</organism>
<evidence type="ECO:0000256" key="1">
    <source>
        <dbReference type="SAM" id="MobiDB-lite"/>
    </source>
</evidence>
<name>A0A507ZXS8_9GAMM</name>
<sequence length="348" mass="38348">MAAAAQAADPASPAAPGREPPLIEQQRPPILDVSIPPERRADLSSCGEASSAWLDEVARTCWPVLQAVQRYTLAEFAAYEAINARRQERADASALKSEALERFEALFEAVGEPRWPLQKFLLIKTLAEEALLHEAFGDYPRALRANARLIALAERATDDRGAMEFRLAAAYQRHCEYLLALSRRQEARAVHAKALALLDTPYGYKNAWFVSKVNSLMALDAIAEGETDAALAIVDPYLARARAMEEGMRLGLSRHIDLKLYLLARQGQAGAVLALLDERLARERHSQCIRSDRFFPYVLAPLRDDPAVAAKLSAIACSARDLARMDEVAANGLLDPDGKVLLPPERSR</sequence>
<feature type="compositionally biased region" description="Low complexity" evidence="1">
    <location>
        <begin position="1"/>
        <end position="16"/>
    </location>
</feature>
<comment type="caution">
    <text evidence="2">The sequence shown here is derived from an EMBL/GenBank/DDBJ whole genome shotgun (WGS) entry which is preliminary data.</text>
</comment>
<reference evidence="2 3" key="1">
    <citation type="submission" date="2019-10" db="EMBL/GenBank/DDBJ databases">
        <title>Lysobacter alkalisoli sp. nov., isolated from saline-alkaline soil.</title>
        <authorList>
            <person name="Sun J.-Q."/>
        </authorList>
    </citation>
    <scope>NUCLEOTIDE SEQUENCE [LARGE SCALE GENOMIC DNA]</scope>
    <source>
        <strain evidence="2 3">KCTC 42381</strain>
    </source>
</reference>
<dbReference type="AlphaFoldDB" id="A0A507ZXS8"/>
<protein>
    <recommendedName>
        <fullName evidence="4">Tetratricopeptide repeat protein</fullName>
    </recommendedName>
</protein>
<dbReference type="Proteomes" id="UP000320431">
    <property type="component" value="Unassembled WGS sequence"/>
</dbReference>
<evidence type="ECO:0008006" key="4">
    <source>
        <dbReference type="Google" id="ProtNLM"/>
    </source>
</evidence>
<dbReference type="RefSeq" id="WP_141483109.1">
    <property type="nucleotide sequence ID" value="NZ_VICD02000284.1"/>
</dbReference>